<dbReference type="EMBL" id="JAMKFB020000011">
    <property type="protein sequence ID" value="KAL0181807.1"/>
    <property type="molecule type" value="Genomic_DNA"/>
</dbReference>
<evidence type="ECO:0000313" key="4">
    <source>
        <dbReference type="Proteomes" id="UP001529510"/>
    </source>
</evidence>
<dbReference type="InterPro" id="IPR031867">
    <property type="entry name" value="MiT/TFE_N"/>
</dbReference>
<feature type="region of interest" description="Disordered" evidence="1">
    <location>
        <begin position="34"/>
        <end position="82"/>
    </location>
</feature>
<proteinExistence type="predicted"/>
<reference evidence="3 4" key="1">
    <citation type="submission" date="2024-05" db="EMBL/GenBank/DDBJ databases">
        <title>Genome sequencing and assembly of Indian major carp, Cirrhinus mrigala (Hamilton, 1822).</title>
        <authorList>
            <person name="Mohindra V."/>
            <person name="Chowdhury L.M."/>
            <person name="Lal K."/>
            <person name="Jena J.K."/>
        </authorList>
    </citation>
    <scope>NUCLEOTIDE SEQUENCE [LARGE SCALE GENOMIC DNA]</scope>
    <source>
        <strain evidence="3">CM1030</strain>
        <tissue evidence="3">Blood</tissue>
    </source>
</reference>
<protein>
    <recommendedName>
        <fullName evidence="2">MiT/TFE transcription factors N-terminal domain-containing protein</fullName>
    </recommendedName>
</protein>
<evidence type="ECO:0000256" key="1">
    <source>
        <dbReference type="SAM" id="MobiDB-lite"/>
    </source>
</evidence>
<feature type="domain" description="MiT/TFE transcription factors N-terminal" evidence="2">
    <location>
        <begin position="24"/>
        <end position="82"/>
    </location>
</feature>
<evidence type="ECO:0000313" key="3">
    <source>
        <dbReference type="EMBL" id="KAL0181807.1"/>
    </source>
</evidence>
<dbReference type="AlphaFoldDB" id="A0ABD0Q6H8"/>
<dbReference type="Proteomes" id="UP001529510">
    <property type="component" value="Unassembled WGS sequence"/>
</dbReference>
<organism evidence="3 4">
    <name type="scientific">Cirrhinus mrigala</name>
    <name type="common">Mrigala</name>
    <dbReference type="NCBI Taxonomy" id="683832"/>
    <lineage>
        <taxon>Eukaryota</taxon>
        <taxon>Metazoa</taxon>
        <taxon>Chordata</taxon>
        <taxon>Craniata</taxon>
        <taxon>Vertebrata</taxon>
        <taxon>Euteleostomi</taxon>
        <taxon>Actinopterygii</taxon>
        <taxon>Neopterygii</taxon>
        <taxon>Teleostei</taxon>
        <taxon>Ostariophysi</taxon>
        <taxon>Cypriniformes</taxon>
        <taxon>Cyprinidae</taxon>
        <taxon>Labeoninae</taxon>
        <taxon>Labeonini</taxon>
        <taxon>Cirrhinus</taxon>
    </lineage>
</organism>
<name>A0ABD0Q6H8_CIRMR</name>
<accession>A0ABD0Q6H8</accession>
<keyword evidence="4" id="KW-1185">Reference proteome</keyword>
<comment type="caution">
    <text evidence="3">The sequence shown here is derived from an EMBL/GenBank/DDBJ whole genome shotgun (WGS) entry which is preliminary data.</text>
</comment>
<dbReference type="Pfam" id="PF15951">
    <property type="entry name" value="MITF_TFEB_C_3_N"/>
    <property type="match status" value="1"/>
</dbReference>
<feature type="non-terminal residue" evidence="3">
    <location>
        <position position="82"/>
    </location>
</feature>
<gene>
    <name evidence="3" type="ORF">M9458_024213</name>
</gene>
<sequence>MSSNYFLCRHPTTLRAGLHTMSSRIGLRLQLMRDQMQQEEQRERQQQQAASMHYMQHRMPGPPAPSPAISAPTHFQAPMQVP</sequence>
<evidence type="ECO:0000259" key="2">
    <source>
        <dbReference type="Pfam" id="PF15951"/>
    </source>
</evidence>